<dbReference type="KEGG" id="gtr:GLOTRDRAFT_132522"/>
<evidence type="ECO:0000256" key="1">
    <source>
        <dbReference type="SAM" id="MobiDB-lite"/>
    </source>
</evidence>
<dbReference type="Proteomes" id="UP000030669">
    <property type="component" value="Unassembled WGS sequence"/>
</dbReference>
<evidence type="ECO:0000313" key="3">
    <source>
        <dbReference type="Proteomes" id="UP000030669"/>
    </source>
</evidence>
<sequence length="131" mass="14062">MATLLIPPYPYSAPPLPTTSPPRAQVFMEVRPRCVISLCPSGIGTPHISLARPEDGAAYVQHTMGLEPDVEGMYRKGRAFSHLCSPLPEIARGSVCAGSLAWDATRTSDCPRDNRSTSTGRPQPSGMGRAR</sequence>
<feature type="region of interest" description="Disordered" evidence="1">
    <location>
        <begin position="105"/>
        <end position="131"/>
    </location>
</feature>
<name>S7PWH9_GLOTA</name>
<evidence type="ECO:0000313" key="2">
    <source>
        <dbReference type="EMBL" id="EPQ51702.1"/>
    </source>
</evidence>
<protein>
    <submittedName>
        <fullName evidence="2">Uncharacterized protein</fullName>
    </submittedName>
</protein>
<reference evidence="2 3" key="1">
    <citation type="journal article" date="2012" name="Science">
        <title>The Paleozoic origin of enzymatic lignin decomposition reconstructed from 31 fungal genomes.</title>
        <authorList>
            <person name="Floudas D."/>
            <person name="Binder M."/>
            <person name="Riley R."/>
            <person name="Barry K."/>
            <person name="Blanchette R.A."/>
            <person name="Henrissat B."/>
            <person name="Martinez A.T."/>
            <person name="Otillar R."/>
            <person name="Spatafora J.W."/>
            <person name="Yadav J.S."/>
            <person name="Aerts A."/>
            <person name="Benoit I."/>
            <person name="Boyd A."/>
            <person name="Carlson A."/>
            <person name="Copeland A."/>
            <person name="Coutinho P.M."/>
            <person name="de Vries R.P."/>
            <person name="Ferreira P."/>
            <person name="Findley K."/>
            <person name="Foster B."/>
            <person name="Gaskell J."/>
            <person name="Glotzer D."/>
            <person name="Gorecki P."/>
            <person name="Heitman J."/>
            <person name="Hesse C."/>
            <person name="Hori C."/>
            <person name="Igarashi K."/>
            <person name="Jurgens J.A."/>
            <person name="Kallen N."/>
            <person name="Kersten P."/>
            <person name="Kohler A."/>
            <person name="Kuees U."/>
            <person name="Kumar T.K.A."/>
            <person name="Kuo A."/>
            <person name="LaButti K."/>
            <person name="Larrondo L.F."/>
            <person name="Lindquist E."/>
            <person name="Ling A."/>
            <person name="Lombard V."/>
            <person name="Lucas S."/>
            <person name="Lundell T."/>
            <person name="Martin R."/>
            <person name="McLaughlin D.J."/>
            <person name="Morgenstern I."/>
            <person name="Morin E."/>
            <person name="Murat C."/>
            <person name="Nagy L.G."/>
            <person name="Nolan M."/>
            <person name="Ohm R.A."/>
            <person name="Patyshakuliyeva A."/>
            <person name="Rokas A."/>
            <person name="Ruiz-Duenas F.J."/>
            <person name="Sabat G."/>
            <person name="Salamov A."/>
            <person name="Samejima M."/>
            <person name="Schmutz J."/>
            <person name="Slot J.C."/>
            <person name="St John F."/>
            <person name="Stenlid J."/>
            <person name="Sun H."/>
            <person name="Sun S."/>
            <person name="Syed K."/>
            <person name="Tsang A."/>
            <person name="Wiebenga A."/>
            <person name="Young D."/>
            <person name="Pisabarro A."/>
            <person name="Eastwood D.C."/>
            <person name="Martin F."/>
            <person name="Cullen D."/>
            <person name="Grigoriev I.V."/>
            <person name="Hibbett D.S."/>
        </authorList>
    </citation>
    <scope>NUCLEOTIDE SEQUENCE [LARGE SCALE GENOMIC DNA]</scope>
    <source>
        <strain evidence="2 3">ATCC 11539</strain>
    </source>
</reference>
<proteinExistence type="predicted"/>
<accession>S7PWH9</accession>
<dbReference type="HOGENOM" id="CLU_1927844_0_0_1"/>
<gene>
    <name evidence="2" type="ORF">GLOTRDRAFT_132522</name>
</gene>
<dbReference type="EMBL" id="KB469309">
    <property type="protein sequence ID" value="EPQ51702.1"/>
    <property type="molecule type" value="Genomic_DNA"/>
</dbReference>
<organism evidence="2 3">
    <name type="scientific">Gloeophyllum trabeum (strain ATCC 11539 / FP-39264 / Madison 617)</name>
    <name type="common">Brown rot fungus</name>
    <dbReference type="NCBI Taxonomy" id="670483"/>
    <lineage>
        <taxon>Eukaryota</taxon>
        <taxon>Fungi</taxon>
        <taxon>Dikarya</taxon>
        <taxon>Basidiomycota</taxon>
        <taxon>Agaricomycotina</taxon>
        <taxon>Agaricomycetes</taxon>
        <taxon>Gloeophyllales</taxon>
        <taxon>Gloeophyllaceae</taxon>
        <taxon>Gloeophyllum</taxon>
    </lineage>
</organism>
<dbReference type="RefSeq" id="XP_007869613.1">
    <property type="nucleotide sequence ID" value="XM_007871422.1"/>
</dbReference>
<dbReference type="AlphaFoldDB" id="S7PWH9"/>
<dbReference type="GeneID" id="19302512"/>
<keyword evidence="3" id="KW-1185">Reference proteome</keyword>